<evidence type="ECO:0000256" key="2">
    <source>
        <dbReference type="ARBA" id="ARBA00023277"/>
    </source>
</evidence>
<evidence type="ECO:0000313" key="4">
    <source>
        <dbReference type="EMBL" id="AQS89018.1"/>
    </source>
</evidence>
<dbReference type="InterPro" id="IPR023296">
    <property type="entry name" value="Glyco_hydro_beta-prop_sf"/>
</dbReference>
<evidence type="ECO:0000259" key="3">
    <source>
        <dbReference type="Pfam" id="PF24793"/>
    </source>
</evidence>
<dbReference type="InterPro" id="IPR056442">
    <property type="entry name" value="GINT1_N"/>
</dbReference>
<keyword evidence="2" id="KW-0119">Carbohydrate metabolism</keyword>
<dbReference type="PANTHER" id="PTHR43772">
    <property type="entry name" value="ENDO-1,4-BETA-XYLANASE"/>
    <property type="match status" value="1"/>
</dbReference>
<dbReference type="RefSeq" id="WP_077808075.1">
    <property type="nucleotide sequence ID" value="NZ_BJXS01000001.1"/>
</dbReference>
<dbReference type="PANTHER" id="PTHR43772:SF2">
    <property type="entry name" value="PUTATIVE (AFU_ORTHOLOGUE AFUA_2G04480)-RELATED"/>
    <property type="match status" value="1"/>
</dbReference>
<organism evidence="4 5">
    <name type="scientific">Neoasaia chiangmaiensis</name>
    <dbReference type="NCBI Taxonomy" id="320497"/>
    <lineage>
        <taxon>Bacteria</taxon>
        <taxon>Pseudomonadati</taxon>
        <taxon>Pseudomonadota</taxon>
        <taxon>Alphaproteobacteria</taxon>
        <taxon>Acetobacterales</taxon>
        <taxon>Acetobacteraceae</taxon>
        <taxon>Neoasaia</taxon>
    </lineage>
</organism>
<accession>A0A1U9KT61</accession>
<name>A0A1U9KT61_9PROT</name>
<dbReference type="EMBL" id="CP014691">
    <property type="protein sequence ID" value="AQS89018.1"/>
    <property type="molecule type" value="Genomic_DNA"/>
</dbReference>
<dbReference type="OrthoDB" id="3771157at2"/>
<protein>
    <recommendedName>
        <fullName evidence="3">Glucosamine inositolphosphorylceramide transferase 1 N-terminal domain-containing protein</fullName>
    </recommendedName>
</protein>
<keyword evidence="1" id="KW-0858">Xylan degradation</keyword>
<dbReference type="AlphaFoldDB" id="A0A1U9KT61"/>
<dbReference type="STRING" id="320497.A0U93_15065"/>
<keyword evidence="1" id="KW-0624">Polysaccharide degradation</keyword>
<feature type="domain" description="Glucosamine inositolphosphorylceramide transferase 1 N-terminal" evidence="3">
    <location>
        <begin position="42"/>
        <end position="233"/>
    </location>
</feature>
<dbReference type="SUPFAM" id="SSF75005">
    <property type="entry name" value="Arabinanase/levansucrase/invertase"/>
    <property type="match status" value="1"/>
</dbReference>
<keyword evidence="5" id="KW-1185">Reference proteome</keyword>
<reference evidence="4 5" key="1">
    <citation type="submission" date="2016-03" db="EMBL/GenBank/DDBJ databases">
        <title>Acetic acid bacteria sequencing.</title>
        <authorList>
            <person name="Brandt J."/>
            <person name="Jakob F."/>
            <person name="Vogel R.F."/>
        </authorList>
    </citation>
    <scope>NUCLEOTIDE SEQUENCE [LARGE SCALE GENOMIC DNA]</scope>
    <source>
        <strain evidence="4 5">NBRC 101099</strain>
    </source>
</reference>
<dbReference type="Pfam" id="PF24793">
    <property type="entry name" value="GINT1_N"/>
    <property type="match status" value="1"/>
</dbReference>
<dbReference type="Gene3D" id="2.115.10.20">
    <property type="entry name" value="Glycosyl hydrolase domain, family 43"/>
    <property type="match status" value="1"/>
</dbReference>
<gene>
    <name evidence="4" type="ORF">A0U93_15065</name>
</gene>
<dbReference type="InterPro" id="IPR052176">
    <property type="entry name" value="Glycosyl_Hydrlase_43_Enz"/>
</dbReference>
<sequence>MPFLRTDLWRSVIVHAPMQDIVARGALEGMPVTLLPDIGWMRFLADPFGFWREGRLFVFAEAYDYRDRHGVIDVLECDASFRVVARRTVLREPWHLSYPVVFEAKGRIWMLPEASRSGRLSLYEACRFPDEWQICSAFDFPSAAIDASPVFHQGRWWMFYTPPGPKAVRQSVLCAAYADDLMGPWQQHPANPIWSDRSGARPGGSPLVVGDTIVLPTQDCRSTYGAAIRFLHLRIDPECVTCTPGYVIKPPAGLAPLSDGLHTVSAAGDVTLIDVKRVAIGPARHFLNMKRRVADMLEDKNA</sequence>
<dbReference type="GO" id="GO:0045493">
    <property type="term" value="P:xylan catabolic process"/>
    <property type="evidence" value="ECO:0007669"/>
    <property type="project" value="UniProtKB-KW"/>
</dbReference>
<evidence type="ECO:0000256" key="1">
    <source>
        <dbReference type="ARBA" id="ARBA00022651"/>
    </source>
</evidence>
<dbReference type="KEGG" id="nch:A0U93_15065"/>
<dbReference type="Proteomes" id="UP000188604">
    <property type="component" value="Chromosome"/>
</dbReference>
<evidence type="ECO:0000313" key="5">
    <source>
        <dbReference type="Proteomes" id="UP000188604"/>
    </source>
</evidence>
<proteinExistence type="predicted"/>